<evidence type="ECO:0000313" key="2">
    <source>
        <dbReference type="Proteomes" id="UP001652661"/>
    </source>
</evidence>
<dbReference type="RefSeq" id="XP_070141669.1">
    <property type="nucleotide sequence ID" value="XM_070285568.1"/>
</dbReference>
<organism evidence="2 3">
    <name type="scientific">Drosophila kikkawai</name>
    <name type="common">Fruit fly</name>
    <dbReference type="NCBI Taxonomy" id="30033"/>
    <lineage>
        <taxon>Eukaryota</taxon>
        <taxon>Metazoa</taxon>
        <taxon>Ecdysozoa</taxon>
        <taxon>Arthropoda</taxon>
        <taxon>Hexapoda</taxon>
        <taxon>Insecta</taxon>
        <taxon>Pterygota</taxon>
        <taxon>Neoptera</taxon>
        <taxon>Endopterygota</taxon>
        <taxon>Diptera</taxon>
        <taxon>Brachycera</taxon>
        <taxon>Muscomorpha</taxon>
        <taxon>Ephydroidea</taxon>
        <taxon>Drosophilidae</taxon>
        <taxon>Drosophila</taxon>
        <taxon>Sophophora</taxon>
    </lineage>
</organism>
<feature type="compositionally biased region" description="Basic and acidic residues" evidence="1">
    <location>
        <begin position="195"/>
        <end position="205"/>
    </location>
</feature>
<feature type="compositionally biased region" description="Basic and acidic residues" evidence="1">
    <location>
        <begin position="215"/>
        <end position="224"/>
    </location>
</feature>
<dbReference type="Proteomes" id="UP001652661">
    <property type="component" value="Chromosome 2L"/>
</dbReference>
<dbReference type="InterPro" id="IPR036397">
    <property type="entry name" value="RNaseH_sf"/>
</dbReference>
<name>A0ABM4GG26_DROKI</name>
<dbReference type="GeneID" id="138928483"/>
<dbReference type="Gene3D" id="3.30.420.10">
    <property type="entry name" value="Ribonuclease H-like superfamily/Ribonuclease H"/>
    <property type="match status" value="1"/>
</dbReference>
<evidence type="ECO:0000256" key="1">
    <source>
        <dbReference type="SAM" id="MobiDB-lite"/>
    </source>
</evidence>
<dbReference type="SUPFAM" id="SSF53098">
    <property type="entry name" value="Ribonuclease H-like"/>
    <property type="match status" value="1"/>
</dbReference>
<dbReference type="PANTHER" id="PTHR37984">
    <property type="entry name" value="PROTEIN CBG26694"/>
    <property type="match status" value="1"/>
</dbReference>
<sequence>MELQHTAPYTPRQNPTERANRTIKTMIAQYLDGGPQNTWDQLLPEISLAINSSVSDTTGFSPAFLTQGREPRLPRTLYDELTPGRGTPEVAPTDRSQQLRDIFRVVRDNAERATADQGRHYNLRRRTWKPPVGSLVLVTRHALSNAAEGFAAKLAARYEGPFRVAKFPSPNIVQLHVPGSRRRRTASLGQLKPYRQGEADDHAEGAIDDSDYEEDHAKDTHSPKQSDATDTSPGEYHPTPRRRH</sequence>
<accession>A0ABM4GG26</accession>
<protein>
    <recommendedName>
        <fullName evidence="4">Integrase catalytic domain-containing protein</fullName>
    </recommendedName>
</protein>
<proteinExistence type="predicted"/>
<dbReference type="InterPro" id="IPR012337">
    <property type="entry name" value="RNaseH-like_sf"/>
</dbReference>
<reference evidence="3" key="2">
    <citation type="submission" date="2025-08" db="UniProtKB">
        <authorList>
            <consortium name="RefSeq"/>
        </authorList>
    </citation>
    <scope>IDENTIFICATION</scope>
    <source>
        <strain evidence="3">14028-0561.14</strain>
        <tissue evidence="3">Whole fly</tissue>
    </source>
</reference>
<feature type="region of interest" description="Disordered" evidence="1">
    <location>
        <begin position="178"/>
        <end position="244"/>
    </location>
</feature>
<dbReference type="InterPro" id="IPR050951">
    <property type="entry name" value="Retrovirus_Pol_polyprotein"/>
</dbReference>
<evidence type="ECO:0000313" key="3">
    <source>
        <dbReference type="RefSeq" id="XP_070141669.1"/>
    </source>
</evidence>
<evidence type="ECO:0008006" key="4">
    <source>
        <dbReference type="Google" id="ProtNLM"/>
    </source>
</evidence>
<reference evidence="2" key="1">
    <citation type="submission" date="2025-05" db="UniProtKB">
        <authorList>
            <consortium name="RefSeq"/>
        </authorList>
    </citation>
    <scope>NUCLEOTIDE SEQUENCE [LARGE SCALE GENOMIC DNA]</scope>
    <source>
        <strain evidence="2">14028-0561.14</strain>
    </source>
</reference>
<dbReference type="PANTHER" id="PTHR37984:SF5">
    <property type="entry name" value="PROTEIN NYNRIN-LIKE"/>
    <property type="match status" value="1"/>
</dbReference>
<keyword evidence="2" id="KW-1185">Reference proteome</keyword>
<gene>
    <name evidence="3" type="primary">LOC138928483</name>
</gene>